<keyword evidence="2" id="KW-1185">Reference proteome</keyword>
<name>A0A177CJC8_9PLEO</name>
<reference evidence="1 2" key="1">
    <citation type="submission" date="2016-05" db="EMBL/GenBank/DDBJ databases">
        <title>Comparative analysis of secretome profiles of manganese(II)-oxidizing ascomycete fungi.</title>
        <authorList>
            <consortium name="DOE Joint Genome Institute"/>
            <person name="Zeiner C.A."/>
            <person name="Purvine S.O."/>
            <person name="Zink E.M."/>
            <person name="Wu S."/>
            <person name="Pasa-Tolic L."/>
            <person name="Chaput D.L."/>
            <person name="Haridas S."/>
            <person name="Grigoriev I.V."/>
            <person name="Santelli C.M."/>
            <person name="Hansel C.M."/>
        </authorList>
    </citation>
    <scope>NUCLEOTIDE SEQUENCE [LARGE SCALE GENOMIC DNA]</scope>
    <source>
        <strain evidence="1 2">AP3s5-JAC2a</strain>
    </source>
</reference>
<dbReference type="RefSeq" id="XP_018037295.1">
    <property type="nucleotide sequence ID" value="XM_018182756.1"/>
</dbReference>
<evidence type="ECO:0000313" key="2">
    <source>
        <dbReference type="Proteomes" id="UP000077069"/>
    </source>
</evidence>
<proteinExistence type="predicted"/>
<sequence>MWMNSDTFKNIMVFFGIMDVVLQYETDEIMDRVKGGWLEVRGRLMPVPVSCDERDVRELGVGSWQLHVDRTKFTNPVTIRSCTPEQAELYASIEVPTSDAGHFPYDNAKGRLHYMPTANHEDFMAEALKLRIVDPESGIFKRIGVVNEVVIPHQVDKTPLLLAQGKEIMKAKPVQP</sequence>
<dbReference type="AlphaFoldDB" id="A0A177CJC8"/>
<dbReference type="Proteomes" id="UP000077069">
    <property type="component" value="Unassembled WGS sequence"/>
</dbReference>
<dbReference type="InParanoid" id="A0A177CJC8"/>
<dbReference type="GeneID" id="28766242"/>
<dbReference type="EMBL" id="KV441551">
    <property type="protein sequence ID" value="OAG06930.1"/>
    <property type="molecule type" value="Genomic_DNA"/>
</dbReference>
<accession>A0A177CJC8</accession>
<organism evidence="1 2">
    <name type="scientific">Paraphaeosphaeria sporulosa</name>
    <dbReference type="NCBI Taxonomy" id="1460663"/>
    <lineage>
        <taxon>Eukaryota</taxon>
        <taxon>Fungi</taxon>
        <taxon>Dikarya</taxon>
        <taxon>Ascomycota</taxon>
        <taxon>Pezizomycotina</taxon>
        <taxon>Dothideomycetes</taxon>
        <taxon>Pleosporomycetidae</taxon>
        <taxon>Pleosporales</taxon>
        <taxon>Massarineae</taxon>
        <taxon>Didymosphaeriaceae</taxon>
        <taxon>Paraphaeosphaeria</taxon>
    </lineage>
</organism>
<gene>
    <name evidence="1" type="ORF">CC84DRAFT_1215951</name>
</gene>
<evidence type="ECO:0000313" key="1">
    <source>
        <dbReference type="EMBL" id="OAG06930.1"/>
    </source>
</evidence>
<protein>
    <submittedName>
        <fullName evidence="1">Uncharacterized protein</fullName>
    </submittedName>
</protein>